<dbReference type="KEGG" id="alm:AO498_01972"/>
<name>A0A142EJ40_9BACT</name>
<reference evidence="2 3" key="2">
    <citation type="journal article" date="2016" name="Genome Announc.">
        <title>Complete Genome Sequence of Algoriphagus sp. Strain M8-2, Isolated from a Brackish Lake.</title>
        <authorList>
            <person name="Muraguchi Y."/>
            <person name="Kushimoto K."/>
            <person name="Ohtsubo Y."/>
            <person name="Suzuki T."/>
            <person name="Dohra H."/>
            <person name="Kimbara K."/>
            <person name="Shintani M."/>
        </authorList>
    </citation>
    <scope>NUCLEOTIDE SEQUENCE [LARGE SCALE GENOMIC DNA]</scope>
    <source>
        <strain evidence="2 3">M8-2</strain>
    </source>
</reference>
<dbReference type="AlphaFoldDB" id="A0A142EJ40"/>
<evidence type="ECO:0000256" key="1">
    <source>
        <dbReference type="SAM" id="Phobius"/>
    </source>
</evidence>
<sequence length="57" mass="6493">MAESPDQKTRYDIVFGQVRLELMEIGSISTGYLISIFLSIAKIQSRIRFVAWVKKSA</sequence>
<keyword evidence="3" id="KW-1185">Reference proteome</keyword>
<evidence type="ECO:0000313" key="3">
    <source>
        <dbReference type="Proteomes" id="UP000073816"/>
    </source>
</evidence>
<keyword evidence="1" id="KW-1133">Transmembrane helix</keyword>
<protein>
    <submittedName>
        <fullName evidence="2">Uncharacterized protein</fullName>
    </submittedName>
</protein>
<dbReference type="EMBL" id="CP012836">
    <property type="protein sequence ID" value="AMQ55145.1"/>
    <property type="molecule type" value="Genomic_DNA"/>
</dbReference>
<dbReference type="Proteomes" id="UP000073816">
    <property type="component" value="Chromosome"/>
</dbReference>
<reference evidence="3" key="1">
    <citation type="submission" date="2015-09" db="EMBL/GenBank/DDBJ databases">
        <title>Complete sequence of Algoriphagus sp. M8-2.</title>
        <authorList>
            <person name="Shintani M."/>
        </authorList>
    </citation>
    <scope>NUCLEOTIDE SEQUENCE [LARGE SCALE GENOMIC DNA]</scope>
    <source>
        <strain evidence="3">M8-2</strain>
    </source>
</reference>
<keyword evidence="1" id="KW-0472">Membrane</keyword>
<organism evidence="2 3">
    <name type="scientific">Algoriphagus sanaruensis</name>
    <dbReference type="NCBI Taxonomy" id="1727163"/>
    <lineage>
        <taxon>Bacteria</taxon>
        <taxon>Pseudomonadati</taxon>
        <taxon>Bacteroidota</taxon>
        <taxon>Cytophagia</taxon>
        <taxon>Cytophagales</taxon>
        <taxon>Cyclobacteriaceae</taxon>
        <taxon>Algoriphagus</taxon>
    </lineage>
</organism>
<keyword evidence="1" id="KW-0812">Transmembrane</keyword>
<evidence type="ECO:0000313" key="2">
    <source>
        <dbReference type="EMBL" id="AMQ55145.1"/>
    </source>
</evidence>
<accession>A0A142EJ40</accession>
<gene>
    <name evidence="2" type="ORF">AO498_01972</name>
</gene>
<proteinExistence type="predicted"/>
<feature type="transmembrane region" description="Helical" evidence="1">
    <location>
        <begin position="20"/>
        <end position="41"/>
    </location>
</feature>